<dbReference type="EMBL" id="LVYD01000058">
    <property type="protein sequence ID" value="OQP61076.1"/>
    <property type="molecule type" value="Genomic_DNA"/>
</dbReference>
<dbReference type="RefSeq" id="WP_081151305.1">
    <property type="nucleotide sequence ID" value="NZ_LVYD01000058.1"/>
</dbReference>
<dbReference type="Proteomes" id="UP000192796">
    <property type="component" value="Unassembled WGS sequence"/>
</dbReference>
<organism evidence="1 2">
    <name type="scientific">Niastella vici</name>
    <dbReference type="NCBI Taxonomy" id="1703345"/>
    <lineage>
        <taxon>Bacteria</taxon>
        <taxon>Pseudomonadati</taxon>
        <taxon>Bacteroidota</taxon>
        <taxon>Chitinophagia</taxon>
        <taxon>Chitinophagales</taxon>
        <taxon>Chitinophagaceae</taxon>
        <taxon>Niastella</taxon>
    </lineage>
</organism>
<dbReference type="CDD" id="cd02440">
    <property type="entry name" value="AdoMet_MTases"/>
    <property type="match status" value="1"/>
</dbReference>
<protein>
    <recommendedName>
        <fullName evidence="3">Methyltransferase domain-containing protein</fullName>
    </recommendedName>
</protein>
<dbReference type="SUPFAM" id="SSF53335">
    <property type="entry name" value="S-adenosyl-L-methionine-dependent methyltransferases"/>
    <property type="match status" value="1"/>
</dbReference>
<dbReference type="Gene3D" id="3.40.50.150">
    <property type="entry name" value="Vaccinia Virus protein VP39"/>
    <property type="match status" value="1"/>
</dbReference>
<proteinExistence type="predicted"/>
<dbReference type="OrthoDB" id="9791837at2"/>
<evidence type="ECO:0008006" key="3">
    <source>
        <dbReference type="Google" id="ProtNLM"/>
    </source>
</evidence>
<evidence type="ECO:0000313" key="1">
    <source>
        <dbReference type="EMBL" id="OQP61076.1"/>
    </source>
</evidence>
<dbReference type="Pfam" id="PF13489">
    <property type="entry name" value="Methyltransf_23"/>
    <property type="match status" value="1"/>
</dbReference>
<reference evidence="1 2" key="1">
    <citation type="submission" date="2016-03" db="EMBL/GenBank/DDBJ databases">
        <title>Niastella vici sp. nov., isolated from farmland soil.</title>
        <authorList>
            <person name="Chen L."/>
            <person name="Wang D."/>
            <person name="Yang S."/>
            <person name="Wang G."/>
        </authorList>
    </citation>
    <scope>NUCLEOTIDE SEQUENCE [LARGE SCALE GENOMIC DNA]</scope>
    <source>
        <strain evidence="1 2">DJ57</strain>
    </source>
</reference>
<dbReference type="PANTHER" id="PTHR43861">
    <property type="entry name" value="TRANS-ACONITATE 2-METHYLTRANSFERASE-RELATED"/>
    <property type="match status" value="1"/>
</dbReference>
<dbReference type="STRING" id="1703345.A3860_04990"/>
<dbReference type="AlphaFoldDB" id="A0A1V9FS41"/>
<dbReference type="InterPro" id="IPR029063">
    <property type="entry name" value="SAM-dependent_MTases_sf"/>
</dbReference>
<keyword evidence="2" id="KW-1185">Reference proteome</keyword>
<accession>A0A1V9FS41</accession>
<gene>
    <name evidence="1" type="ORF">A3860_04990</name>
</gene>
<comment type="caution">
    <text evidence="1">The sequence shown here is derived from an EMBL/GenBank/DDBJ whole genome shotgun (WGS) entry which is preliminary data.</text>
</comment>
<evidence type="ECO:0000313" key="2">
    <source>
        <dbReference type="Proteomes" id="UP000192796"/>
    </source>
</evidence>
<sequence length="196" mass="22710">MILKFLKKSLAGRRRSDWNDQYRKGMWDYLNDDLEAQRYDAIIQAVQAYGRNGYILEVGCGEGILQSRMPPGSYSSYLGIDISEVAIKKAGRLCDQTTQYVRADMETYIPKSRFDVIIFNESLYYAREPVKLLVQYAHFLKQGGHMILSIYDTEENRRLLNSIGMNYSIREQQVSTNQRGSWYCQVYLKGSILPKA</sequence>
<name>A0A1V9FS41_9BACT</name>